<evidence type="ECO:0000313" key="3">
    <source>
        <dbReference type="Proteomes" id="UP001162972"/>
    </source>
</evidence>
<protein>
    <submittedName>
        <fullName evidence="2">Uncharacterized protein</fullName>
    </submittedName>
</protein>
<keyword evidence="3" id="KW-1185">Reference proteome</keyword>
<reference evidence="2 3" key="1">
    <citation type="journal article" date="2023" name="Int. J. Mol. Sci.">
        <title>De Novo Assembly and Annotation of 11 Diverse Shrub Willow (Salix) Genomes Reveals Novel Gene Organization in Sex-Linked Regions.</title>
        <authorList>
            <person name="Hyden B."/>
            <person name="Feng K."/>
            <person name="Yates T.B."/>
            <person name="Jawdy S."/>
            <person name="Cereghino C."/>
            <person name="Smart L.B."/>
            <person name="Muchero W."/>
        </authorList>
    </citation>
    <scope>NUCLEOTIDE SEQUENCE [LARGE SCALE GENOMIC DNA]</scope>
    <source>
        <tissue evidence="2">Shoot tip</tissue>
    </source>
</reference>
<organism evidence="2 3">
    <name type="scientific">Salix udensis</name>
    <dbReference type="NCBI Taxonomy" id="889485"/>
    <lineage>
        <taxon>Eukaryota</taxon>
        <taxon>Viridiplantae</taxon>
        <taxon>Streptophyta</taxon>
        <taxon>Embryophyta</taxon>
        <taxon>Tracheophyta</taxon>
        <taxon>Spermatophyta</taxon>
        <taxon>Magnoliopsida</taxon>
        <taxon>eudicotyledons</taxon>
        <taxon>Gunneridae</taxon>
        <taxon>Pentapetalae</taxon>
        <taxon>rosids</taxon>
        <taxon>fabids</taxon>
        <taxon>Malpighiales</taxon>
        <taxon>Salicaceae</taxon>
        <taxon>Saliceae</taxon>
        <taxon>Salix</taxon>
    </lineage>
</organism>
<comment type="caution">
    <text evidence="2">The sequence shown here is derived from an EMBL/GenBank/DDBJ whole genome shotgun (WGS) entry which is preliminary data.</text>
</comment>
<dbReference type="EMBL" id="JAPFFJ010000004">
    <property type="protein sequence ID" value="KAJ6429463.1"/>
    <property type="molecule type" value="Genomic_DNA"/>
</dbReference>
<feature type="compositionally biased region" description="Basic and acidic residues" evidence="1">
    <location>
        <begin position="1"/>
        <end position="12"/>
    </location>
</feature>
<sequence>MGIDPVTHKPKADSFGSGSGHSKGAANLSHMAQWESARLEAEARLVRESKSIVPNPPQNLLGSAASARLVSSKGSTAAPAARPQCLDVLKAWQGVVFSMFSRAPEGLRPVNLTGETVPYASSDHNGWFVDSPANIGNAPGGDIIGLSEILGSNSQEHNPSCSGENINESYDGNLEENRDYWNSLLNLVGASPTGSAVF</sequence>
<gene>
    <name evidence="2" type="ORF">OIU84_020976</name>
</gene>
<evidence type="ECO:0000256" key="1">
    <source>
        <dbReference type="SAM" id="MobiDB-lite"/>
    </source>
</evidence>
<evidence type="ECO:0000313" key="2">
    <source>
        <dbReference type="EMBL" id="KAJ6429463.1"/>
    </source>
</evidence>
<dbReference type="AlphaFoldDB" id="A0AAD6PIE4"/>
<accession>A0AAD6PIE4</accession>
<feature type="region of interest" description="Disordered" evidence="1">
    <location>
        <begin position="1"/>
        <end position="26"/>
    </location>
</feature>
<name>A0AAD6PIE4_9ROSI</name>
<proteinExistence type="predicted"/>
<dbReference type="Proteomes" id="UP001162972">
    <property type="component" value="Chromosome 8"/>
</dbReference>